<dbReference type="RefSeq" id="WP_133334641.1">
    <property type="nucleotide sequence ID" value="NZ_SMYO01000005.1"/>
</dbReference>
<accession>A0A4R5VSL8</accession>
<comment type="caution">
    <text evidence="1">The sequence shown here is derived from an EMBL/GenBank/DDBJ whole genome shotgun (WGS) entry which is preliminary data.</text>
</comment>
<dbReference type="AlphaFoldDB" id="A0A4R5VSL8"/>
<reference evidence="1 2" key="1">
    <citation type="submission" date="2019-03" db="EMBL/GenBank/DDBJ databases">
        <title>Bacillus niacini sp. nov. a Nicotinate-Metabolizing Mesophile Isolated from Soil.</title>
        <authorList>
            <person name="Zhang G."/>
        </authorList>
    </citation>
    <scope>NUCLEOTIDE SEQUENCE [LARGE SCALE GENOMIC DNA]</scope>
    <source>
        <strain evidence="1 2">WN066</strain>
    </source>
</reference>
<protein>
    <submittedName>
        <fullName evidence="1">DUF4275 family protein</fullName>
    </submittedName>
</protein>
<dbReference type="InterPro" id="IPR025454">
    <property type="entry name" value="DUF4275"/>
</dbReference>
<dbReference type="EMBL" id="SMYO01000005">
    <property type="protein sequence ID" value="TDK61784.1"/>
    <property type="molecule type" value="Genomic_DNA"/>
</dbReference>
<evidence type="ECO:0000313" key="1">
    <source>
        <dbReference type="EMBL" id="TDK61784.1"/>
    </source>
</evidence>
<dbReference type="Proteomes" id="UP000295132">
    <property type="component" value="Unassembled WGS sequence"/>
</dbReference>
<sequence length="142" mass="16981">MEQINLLKSKGILVTELMNKREELLKQWGEAFAKDISKNQKREIYFGKCLWHVFSYNVLPSKKGQRARNAFNMLVKDECYIFYQEYKNALMIENARSLKPEDIVNEIEEYIHDVYVVDTDFSWTYIQTHEEDCGPYFYNIGK</sequence>
<proteinExistence type="predicted"/>
<name>A0A4R5VSL8_9BACI</name>
<gene>
    <name evidence="1" type="ORF">E2K98_12915</name>
</gene>
<dbReference type="Pfam" id="PF14101">
    <property type="entry name" value="DUF4275"/>
    <property type="match status" value="1"/>
</dbReference>
<evidence type="ECO:0000313" key="2">
    <source>
        <dbReference type="Proteomes" id="UP000295132"/>
    </source>
</evidence>
<organism evidence="1 2">
    <name type="scientific">Bacillus salipaludis</name>
    <dbReference type="NCBI Taxonomy" id="2547811"/>
    <lineage>
        <taxon>Bacteria</taxon>
        <taxon>Bacillati</taxon>
        <taxon>Bacillota</taxon>
        <taxon>Bacilli</taxon>
        <taxon>Bacillales</taxon>
        <taxon>Bacillaceae</taxon>
        <taxon>Bacillus</taxon>
    </lineage>
</organism>